<evidence type="ECO:0000259" key="2">
    <source>
        <dbReference type="Pfam" id="PF00724"/>
    </source>
</evidence>
<accession>B6HM28</accession>
<gene>
    <name evidence="3" type="ORF">Pc21g12880</name>
    <name evidence="3" type="ORF">PCH_Pc21g12880</name>
</gene>
<dbReference type="GO" id="GO:0010181">
    <property type="term" value="F:FMN binding"/>
    <property type="evidence" value="ECO:0007669"/>
    <property type="project" value="InterPro"/>
</dbReference>
<dbReference type="OrthoDB" id="276546at2759"/>
<dbReference type="eggNOG" id="KOG0134">
    <property type="taxonomic scope" value="Eukaryota"/>
</dbReference>
<proteinExistence type="predicted"/>
<name>B6HM28_PENRW</name>
<dbReference type="VEuPathDB" id="FungiDB:PCH_Pc21g12880"/>
<reference evidence="3 4" key="1">
    <citation type="journal article" date="2008" name="Nat. Biotechnol.">
        <title>Genome sequencing and analysis of the filamentous fungus Penicillium chrysogenum.</title>
        <authorList>
            <person name="van den Berg M.A."/>
            <person name="Albang R."/>
            <person name="Albermann K."/>
            <person name="Badger J.H."/>
            <person name="Daran J.-M."/>
            <person name="Driessen A.J.M."/>
            <person name="Garcia-Estrada C."/>
            <person name="Fedorova N.D."/>
            <person name="Harris D.M."/>
            <person name="Heijne W.H.M."/>
            <person name="Joardar V.S."/>
            <person name="Kiel J.A.K.W."/>
            <person name="Kovalchuk A."/>
            <person name="Martin J.F."/>
            <person name="Nierman W.C."/>
            <person name="Nijland J.G."/>
            <person name="Pronk J.T."/>
            <person name="Roubos J.A."/>
            <person name="van der Klei I.J."/>
            <person name="van Peij N.N.M.E."/>
            <person name="Veenhuis M."/>
            <person name="von Doehren H."/>
            <person name="Wagner C."/>
            <person name="Wortman J.R."/>
            <person name="Bovenberg R.A.L."/>
        </authorList>
    </citation>
    <scope>NUCLEOTIDE SEQUENCE [LARGE SCALE GENOMIC DNA]</scope>
    <source>
        <strain evidence="4">ATCC 28089 / DSM 1075 / NRRL 1951 / Wisconsin 54-1255</strain>
    </source>
</reference>
<dbReference type="HOGENOM" id="CLU_1230286_0_0_1"/>
<dbReference type="EMBL" id="AM920436">
    <property type="protein sequence ID" value="CAP96185.1"/>
    <property type="molecule type" value="Genomic_DNA"/>
</dbReference>
<dbReference type="SUPFAM" id="SSF51395">
    <property type="entry name" value="FMN-linked oxidoreductases"/>
    <property type="match status" value="1"/>
</dbReference>
<dbReference type="PANTHER" id="PTHR22893:SF129">
    <property type="entry name" value="FLAVIN OXIDOREDUCTASE HXNT"/>
    <property type="match status" value="1"/>
</dbReference>
<organism evidence="3 4">
    <name type="scientific">Penicillium rubens (strain ATCC 28089 / DSM 1075 / NRRL 1951 / Wisconsin 54-1255)</name>
    <name type="common">Penicillium chrysogenum</name>
    <dbReference type="NCBI Taxonomy" id="500485"/>
    <lineage>
        <taxon>Eukaryota</taxon>
        <taxon>Fungi</taxon>
        <taxon>Dikarya</taxon>
        <taxon>Ascomycota</taxon>
        <taxon>Pezizomycotina</taxon>
        <taxon>Eurotiomycetes</taxon>
        <taxon>Eurotiomycetidae</taxon>
        <taxon>Eurotiales</taxon>
        <taxon>Aspergillaceae</taxon>
        <taxon>Penicillium</taxon>
        <taxon>Penicillium chrysogenum species complex</taxon>
    </lineage>
</organism>
<dbReference type="Pfam" id="PF00724">
    <property type="entry name" value="Oxidored_FMN"/>
    <property type="match status" value="1"/>
</dbReference>
<dbReference type="GO" id="GO:0003959">
    <property type="term" value="F:NADPH dehydrogenase activity"/>
    <property type="evidence" value="ECO:0007669"/>
    <property type="project" value="TreeGrafter"/>
</dbReference>
<dbReference type="PANTHER" id="PTHR22893">
    <property type="entry name" value="NADH OXIDOREDUCTASE-RELATED"/>
    <property type="match status" value="1"/>
</dbReference>
<feature type="compositionally biased region" description="Basic and acidic residues" evidence="1">
    <location>
        <begin position="216"/>
        <end position="225"/>
    </location>
</feature>
<evidence type="ECO:0000313" key="3">
    <source>
        <dbReference type="EMBL" id="CAP96185.1"/>
    </source>
</evidence>
<dbReference type="BioCyc" id="PCHR:PC21G12880-MONOMER"/>
<dbReference type="InterPro" id="IPR045247">
    <property type="entry name" value="Oye-like"/>
</dbReference>
<evidence type="ECO:0000256" key="1">
    <source>
        <dbReference type="SAM" id="MobiDB-lite"/>
    </source>
</evidence>
<evidence type="ECO:0000313" key="4">
    <source>
        <dbReference type="Proteomes" id="UP000000724"/>
    </source>
</evidence>
<keyword evidence="4" id="KW-1185">Reference proteome</keyword>
<feature type="domain" description="NADH:flavin oxidoreductase/NADH oxidase N-terminal" evidence="2">
    <location>
        <begin position="40"/>
        <end position="192"/>
    </location>
</feature>
<dbReference type="Gene3D" id="3.20.20.70">
    <property type="entry name" value="Aldolase class I"/>
    <property type="match status" value="1"/>
</dbReference>
<dbReference type="STRING" id="500485.B6HM28"/>
<protein>
    <submittedName>
        <fullName evidence="3">Pc21g12880 protein</fullName>
    </submittedName>
</protein>
<feature type="compositionally biased region" description="Low complexity" evidence="1">
    <location>
        <begin position="197"/>
        <end position="211"/>
    </location>
</feature>
<dbReference type="AlphaFoldDB" id="B6HM28"/>
<sequence>MEKVKNGSPKTGRPLPFQEIYISTQRKPKWAANHKISISWQNGLNRNHQPIIGLLNVEYYSQRASEGGFRLTEATPISRHAVGYPGLPGIFSPSQIAGWKKDNDVVHAKGGYMYCQLWHVSRATVFSFIEGKDFLGASDTPISGNALDESEYAASPPRAMTVQEIQDTMHEYAAAAKRAREAGFDGVEVHRAKVTSLTNSSTTTSTPVPTNAVSKDFGDRHTAIQ</sequence>
<dbReference type="Proteomes" id="UP000000724">
    <property type="component" value="Contig Pc00c21"/>
</dbReference>
<feature type="region of interest" description="Disordered" evidence="1">
    <location>
        <begin position="197"/>
        <end position="225"/>
    </location>
</feature>
<dbReference type="InterPro" id="IPR001155">
    <property type="entry name" value="OxRdtase_FMN_N"/>
</dbReference>
<dbReference type="InterPro" id="IPR013785">
    <property type="entry name" value="Aldolase_TIM"/>
</dbReference>